<proteinExistence type="predicted"/>
<evidence type="ECO:0000256" key="2">
    <source>
        <dbReference type="SAM" id="MobiDB-lite"/>
    </source>
</evidence>
<feature type="region of interest" description="Disordered" evidence="2">
    <location>
        <begin position="251"/>
        <end position="271"/>
    </location>
</feature>
<protein>
    <submittedName>
        <fullName evidence="3">Uncharacterized protein</fullName>
    </submittedName>
</protein>
<reference evidence="3 4" key="1">
    <citation type="submission" date="2018-06" db="EMBL/GenBank/DDBJ databases">
        <title>Comparative genomics reveals the genomic features of Rhizophagus irregularis, R. cerebriforme, R. diaphanum and Gigaspora rosea, and their symbiotic lifestyle signature.</title>
        <authorList>
            <person name="Morin E."/>
            <person name="San Clemente H."/>
            <person name="Chen E.C.H."/>
            <person name="De La Providencia I."/>
            <person name="Hainaut M."/>
            <person name="Kuo A."/>
            <person name="Kohler A."/>
            <person name="Murat C."/>
            <person name="Tang N."/>
            <person name="Roy S."/>
            <person name="Loubradou J."/>
            <person name="Henrissat B."/>
            <person name="Grigoriev I.V."/>
            <person name="Corradi N."/>
            <person name="Roux C."/>
            <person name="Martin F.M."/>
        </authorList>
    </citation>
    <scope>NUCLEOTIDE SEQUENCE [LARGE SCALE GENOMIC DNA]</scope>
    <source>
        <strain evidence="3 4">DAOM 194757</strain>
    </source>
</reference>
<dbReference type="AlphaFoldDB" id="A0A397TRJ9"/>
<feature type="compositionally biased region" description="Basic and acidic residues" evidence="2">
    <location>
        <begin position="251"/>
        <end position="264"/>
    </location>
</feature>
<comment type="caution">
    <text evidence="3">The sequence shown here is derived from an EMBL/GenBank/DDBJ whole genome shotgun (WGS) entry which is preliminary data.</text>
</comment>
<accession>A0A397TRJ9</accession>
<keyword evidence="1" id="KW-0175">Coiled coil</keyword>
<feature type="compositionally biased region" description="Basic residues" evidence="2">
    <location>
        <begin position="153"/>
        <end position="163"/>
    </location>
</feature>
<name>A0A397TRJ9_9GLOM</name>
<feature type="compositionally biased region" description="Polar residues" evidence="2">
    <location>
        <begin position="184"/>
        <end position="199"/>
    </location>
</feature>
<sequence>MPLSACQFKKTPANQNFTIGGDYDELERISRELQQLNNSLEDTLKIYANKISRPRPIYTTPRPTYYNYEEGYIVETSTRHNRHSYLPNRRRNLPNLKIVLKILENLIDGGRIVKNSDSIIPILYLSLDTQTPSTKKKSPVAPVKNFPSVKPCSKNRPKKLQKSRVKEETEYLSPYIKQTAPVKKNNQPQVYTLKPSSTKPGLKRPKERKPVNYENRYQNDVGASKGEGETSSIKDKKKAYPYCQKLAEISKQEVDESEQKRDEGITNEPTKSIKIIEDKALEENDKKMLVEVEGESKVIKNNDKLTKPLNGEALNHACER</sequence>
<dbReference type="EMBL" id="QKWP01003641">
    <property type="protein sequence ID" value="RIB00775.1"/>
    <property type="molecule type" value="Genomic_DNA"/>
</dbReference>
<dbReference type="Proteomes" id="UP000266673">
    <property type="component" value="Unassembled WGS sequence"/>
</dbReference>
<organism evidence="3 4">
    <name type="scientific">Gigaspora rosea</name>
    <dbReference type="NCBI Taxonomy" id="44941"/>
    <lineage>
        <taxon>Eukaryota</taxon>
        <taxon>Fungi</taxon>
        <taxon>Fungi incertae sedis</taxon>
        <taxon>Mucoromycota</taxon>
        <taxon>Glomeromycotina</taxon>
        <taxon>Glomeromycetes</taxon>
        <taxon>Diversisporales</taxon>
        <taxon>Gigasporaceae</taxon>
        <taxon>Gigaspora</taxon>
    </lineage>
</organism>
<evidence type="ECO:0000313" key="3">
    <source>
        <dbReference type="EMBL" id="RIB00775.1"/>
    </source>
</evidence>
<evidence type="ECO:0000313" key="4">
    <source>
        <dbReference type="Proteomes" id="UP000266673"/>
    </source>
</evidence>
<evidence type="ECO:0000256" key="1">
    <source>
        <dbReference type="SAM" id="Coils"/>
    </source>
</evidence>
<feature type="region of interest" description="Disordered" evidence="2">
    <location>
        <begin position="131"/>
        <end position="233"/>
    </location>
</feature>
<feature type="coiled-coil region" evidence="1">
    <location>
        <begin position="23"/>
        <end position="50"/>
    </location>
</feature>
<keyword evidence="4" id="KW-1185">Reference proteome</keyword>
<gene>
    <name evidence="3" type="ORF">C2G38_2233020</name>
</gene>